<protein>
    <submittedName>
        <fullName evidence="1">Uncharacterized protein</fullName>
    </submittedName>
</protein>
<name>A0A6N2VCW3_9FIRM</name>
<dbReference type="InterPro" id="IPR009061">
    <property type="entry name" value="DNA-bd_dom_put_sf"/>
</dbReference>
<dbReference type="EMBL" id="CACRTG010000028">
    <property type="protein sequence ID" value="VYT28339.1"/>
    <property type="molecule type" value="Genomic_DNA"/>
</dbReference>
<sequence length="320" mass="37363">MERLTTRDLAARTHLAPQTILNYVKEGTITPINISPDGRYYFDMSVADELITRTLLKKYPNHTAIVVLYTDEDSMKTFENTYTNYLNEEGILRIDNLTEKVSEVRERVEGNALHDRLFCIYLCEKIARKCESEIKKLKSDLPTRIMQNPKLEDRNLLLKNLNILVSDTASVMEKLNSNDKKIVQGALYWLEEQKEKILERYAMSEISALSKQLSASKNPGDHFEFPMQTKTIKNIVRKEKQSFYAESLDKALEKLKEGYQSLIKIDCSKEESIYDLLYKTRFTEQIKFYGCDNATKEINEIIRFLQDTKKKVEYGDMEVR</sequence>
<organism evidence="1">
    <name type="scientific">[Clostridium] nexile</name>
    <dbReference type="NCBI Taxonomy" id="29361"/>
    <lineage>
        <taxon>Bacteria</taxon>
        <taxon>Bacillati</taxon>
        <taxon>Bacillota</taxon>
        <taxon>Clostridia</taxon>
        <taxon>Lachnospirales</taxon>
        <taxon>Lachnospiraceae</taxon>
        <taxon>Tyzzerella</taxon>
    </lineage>
</organism>
<dbReference type="AlphaFoldDB" id="A0A6N2VCW3"/>
<dbReference type="SUPFAM" id="SSF46955">
    <property type="entry name" value="Putative DNA-binding domain"/>
    <property type="match status" value="1"/>
</dbReference>
<accession>A0A6N2VCW3</accession>
<evidence type="ECO:0000313" key="1">
    <source>
        <dbReference type="EMBL" id="VYT28339.1"/>
    </source>
</evidence>
<reference evidence="1" key="1">
    <citation type="submission" date="2019-11" db="EMBL/GenBank/DDBJ databases">
        <authorList>
            <person name="Feng L."/>
        </authorList>
    </citation>
    <scope>NUCLEOTIDE SEQUENCE</scope>
    <source>
        <strain evidence="1">CnexileLFYP112</strain>
    </source>
</reference>
<gene>
    <name evidence="1" type="ORF">CNLFYP112_02641</name>
</gene>
<proteinExistence type="predicted"/>